<reference evidence="7 8" key="1">
    <citation type="journal article" date="2010" name="PLoS ONE">
        <title>The glycobiome of the rumen bacterium Butyrivibrio proteoclasticus B316(T) highlights adaptation to a polysaccharide-rich environment.</title>
        <authorList>
            <person name="Kelly W.J."/>
            <person name="Leahy S.C."/>
            <person name="Altermann E."/>
            <person name="Yeoman C.J."/>
            <person name="Dunne J.C."/>
            <person name="Kong Z."/>
            <person name="Pacheco D.M."/>
            <person name="Li D."/>
            <person name="Noel S.J."/>
            <person name="Moon C.D."/>
            <person name="Cookson A.L."/>
            <person name="Attwood G.T."/>
        </authorList>
    </citation>
    <scope>NUCLEOTIDE SEQUENCE [LARGE SCALE GENOMIC DNA]</scope>
    <source>
        <strain evidence="8">ATCC 51982 / DSM 14932 / B316</strain>
        <plasmid evidence="8">Plasmid pCY360</plasmid>
    </source>
</reference>
<dbReference type="InterPro" id="IPR012317">
    <property type="entry name" value="Poly(ADP-ribose)pol_cat_dom"/>
</dbReference>
<accession>E0S444</accession>
<geneLocation type="plasmid" evidence="7 8">
    <name>pCY360</name>
</geneLocation>
<dbReference type="Gene3D" id="3.90.228.10">
    <property type="match status" value="1"/>
</dbReference>
<dbReference type="PANTHER" id="PTHR10459">
    <property type="entry name" value="DNA LIGASE"/>
    <property type="match status" value="1"/>
</dbReference>
<dbReference type="Proteomes" id="UP000001299">
    <property type="component" value="Plasmid pCY360"/>
</dbReference>
<dbReference type="GO" id="GO:0006302">
    <property type="term" value="P:double-strand break repair"/>
    <property type="evidence" value="ECO:0007669"/>
    <property type="project" value="TreeGrafter"/>
</dbReference>
<keyword evidence="3" id="KW-0808">Transferase</keyword>
<dbReference type="EMBL" id="CP001812">
    <property type="protein sequence ID" value="ADL36176.1"/>
    <property type="molecule type" value="Genomic_DNA"/>
</dbReference>
<dbReference type="PANTHER" id="PTHR10459:SF60">
    <property type="entry name" value="POLY [ADP-RIBOSE] POLYMERASE 2"/>
    <property type="match status" value="1"/>
</dbReference>
<keyword evidence="7" id="KW-0614">Plasmid</keyword>
<dbReference type="GO" id="GO:0070212">
    <property type="term" value="P:protein poly-ADP-ribosylation"/>
    <property type="evidence" value="ECO:0007669"/>
    <property type="project" value="TreeGrafter"/>
</dbReference>
<evidence type="ECO:0000313" key="8">
    <source>
        <dbReference type="Proteomes" id="UP000001299"/>
    </source>
</evidence>
<evidence type="ECO:0000313" key="7">
    <source>
        <dbReference type="EMBL" id="ADL36176.1"/>
    </source>
</evidence>
<keyword evidence="4" id="KW-0520">NAD</keyword>
<feature type="domain" description="PARP catalytic" evidence="6">
    <location>
        <begin position="307"/>
        <end position="509"/>
    </location>
</feature>
<dbReference type="InterPro" id="IPR050800">
    <property type="entry name" value="ARTD/PARP"/>
</dbReference>
<evidence type="ECO:0000256" key="4">
    <source>
        <dbReference type="ARBA" id="ARBA00023027"/>
    </source>
</evidence>
<sequence>MEALAISGPGQVKIDFDGTEGGLFQEVGKLMKWVALPGSMTIKVGTRTVVIDKSIGKHGGSRLQVSYSDLEGLKPTVYPWKMLRRVDAASNRYDSYEMLPHSLGERTISFSVTKGRIGAEQTDLNKIKRETYQQDPILFWATYYEKLEEGYEDFSDVMVRNLPERPRFHVVGQDISSVVVKDHDAASELFNILSKAAQNMIFEQLDPTMLQMKQPFTKEQIQAARDIWNTLGKSKNVDQFNSKIRKILALAPRRIDAYHGQTVASYLAKVASSDEEQQEIYSQIIDREDALIRSMEAVFAIKAAEGNKENVVTGAFPGITVTEATEEEVKKLKDTMFNADKASQGLKERVVKVWKIDNPAQNAKFDAYVKTRKNKGTKLLFHGSRTENWISIINQSLQLNPNAQINGKAFGQGIYFALSADKSFGYTSICRRYTDGTGSAGFMGVYETAYGKSANANLVRDYSQKWMDNNGFDCLHYHAGHDTTYSFVRDEIVFYHESAMTIRYLIEFV</sequence>
<comment type="catalytic activity">
    <reaction evidence="5">
        <text>NAD(+) + (ADP-D-ribosyl)n-acceptor = nicotinamide + (ADP-D-ribosyl)n+1-acceptor + H(+).</text>
        <dbReference type="EC" id="2.4.2.30"/>
    </reaction>
</comment>
<dbReference type="GO" id="GO:1990404">
    <property type="term" value="F:NAD+-protein mono-ADP-ribosyltransferase activity"/>
    <property type="evidence" value="ECO:0007669"/>
    <property type="project" value="TreeGrafter"/>
</dbReference>
<evidence type="ECO:0000256" key="2">
    <source>
        <dbReference type="ARBA" id="ARBA00022676"/>
    </source>
</evidence>
<dbReference type="EC" id="2.4.2.30" evidence="1"/>
<keyword evidence="2" id="KW-0328">Glycosyltransferase</keyword>
<evidence type="ECO:0000259" key="6">
    <source>
        <dbReference type="PROSITE" id="PS51059"/>
    </source>
</evidence>
<organism evidence="7 8">
    <name type="scientific">Butyrivibrio proteoclasticus (strain ATCC 51982 / DSM 14932 / B316)</name>
    <name type="common">Clostridium proteoclasticum</name>
    <dbReference type="NCBI Taxonomy" id="515622"/>
    <lineage>
        <taxon>Bacteria</taxon>
        <taxon>Bacillati</taxon>
        <taxon>Bacillota</taxon>
        <taxon>Clostridia</taxon>
        <taxon>Lachnospirales</taxon>
        <taxon>Lachnospiraceae</taxon>
        <taxon>Butyrivibrio</taxon>
    </lineage>
</organism>
<dbReference type="GO" id="GO:0003950">
    <property type="term" value="F:NAD+ poly-ADP-ribosyltransferase activity"/>
    <property type="evidence" value="ECO:0007669"/>
    <property type="project" value="UniProtKB-EC"/>
</dbReference>
<name>E0S444_BUTPB</name>
<evidence type="ECO:0000256" key="1">
    <source>
        <dbReference type="ARBA" id="ARBA00012020"/>
    </source>
</evidence>
<dbReference type="HOGENOM" id="CLU_534942_0_0_9"/>
<keyword evidence="8" id="KW-1185">Reference proteome</keyword>
<dbReference type="AlphaFoldDB" id="E0S444"/>
<dbReference type="Pfam" id="PF00644">
    <property type="entry name" value="PARP"/>
    <property type="match status" value="1"/>
</dbReference>
<evidence type="ECO:0000256" key="3">
    <source>
        <dbReference type="ARBA" id="ARBA00022679"/>
    </source>
</evidence>
<dbReference type="RefSeq" id="WP_013282825.1">
    <property type="nucleotide sequence ID" value="NC_014389.1"/>
</dbReference>
<gene>
    <name evidence="7" type="ordered locus">bpr_II239</name>
</gene>
<evidence type="ECO:0000256" key="5">
    <source>
        <dbReference type="ARBA" id="ARBA00033987"/>
    </source>
</evidence>
<dbReference type="PROSITE" id="PS51059">
    <property type="entry name" value="PARP_CATALYTIC"/>
    <property type="match status" value="1"/>
</dbReference>
<dbReference type="KEGG" id="bpb:bpr_II239"/>
<dbReference type="SUPFAM" id="SSF56399">
    <property type="entry name" value="ADP-ribosylation"/>
    <property type="match status" value="1"/>
</dbReference>
<proteinExistence type="predicted"/>
<protein>
    <recommendedName>
        <fullName evidence="1">NAD(+) ADP-ribosyltransferase</fullName>
        <ecNumber evidence="1">2.4.2.30</ecNumber>
    </recommendedName>
</protein>